<name>A0A9P1GZG2_9PEZI</name>
<keyword evidence="3" id="KW-1185">Reference proteome</keyword>
<comment type="caution">
    <text evidence="2">The sequence shown here is derived from an EMBL/GenBank/DDBJ whole genome shotgun (WGS) entry which is preliminary data.</text>
</comment>
<evidence type="ECO:0000313" key="2">
    <source>
        <dbReference type="EMBL" id="CAI4213733.1"/>
    </source>
</evidence>
<dbReference type="Proteomes" id="UP000838763">
    <property type="component" value="Unassembled WGS sequence"/>
</dbReference>
<gene>
    <name evidence="2" type="ORF">PPNO1_LOCUS3477</name>
</gene>
<organism evidence="2 3">
    <name type="scientific">Parascedosporium putredinis</name>
    <dbReference type="NCBI Taxonomy" id="1442378"/>
    <lineage>
        <taxon>Eukaryota</taxon>
        <taxon>Fungi</taxon>
        <taxon>Dikarya</taxon>
        <taxon>Ascomycota</taxon>
        <taxon>Pezizomycotina</taxon>
        <taxon>Sordariomycetes</taxon>
        <taxon>Hypocreomycetidae</taxon>
        <taxon>Microascales</taxon>
        <taxon>Microascaceae</taxon>
        <taxon>Parascedosporium</taxon>
    </lineage>
</organism>
<keyword evidence="1" id="KW-1133">Transmembrane helix</keyword>
<accession>A0A9P1GZG2</accession>
<protein>
    <submittedName>
        <fullName evidence="2">Uncharacterized protein</fullName>
    </submittedName>
</protein>
<feature type="transmembrane region" description="Helical" evidence="1">
    <location>
        <begin position="106"/>
        <end position="127"/>
    </location>
</feature>
<evidence type="ECO:0000256" key="1">
    <source>
        <dbReference type="SAM" id="Phobius"/>
    </source>
</evidence>
<sequence length="251" mass="28257">MYEVLVWSAETGTVFLSACSSLEIDLRGMRNSRQSSVSRITISIKGQSPTTISVFEDGSDDWNTSCFMTFMRVLSDFIHILTSMILLLIMAFFLKYHDGAVSGPFGAPAVFLIVLLGLDILLDFQSIGRYDKMWKGWTLLLRLTFGVGYTSTFMAYIALGRAFPEEYSYWGLTVQYATPMVYILLWILGVWDLVYCAISRRQFASELRTYRAALFGGSAARKSTIDFGAQRQWDSEAAVINATIRPAVIRI</sequence>
<keyword evidence="1" id="KW-0812">Transmembrane</keyword>
<feature type="transmembrane region" description="Helical" evidence="1">
    <location>
        <begin position="77"/>
        <end position="94"/>
    </location>
</feature>
<evidence type="ECO:0000313" key="3">
    <source>
        <dbReference type="Proteomes" id="UP000838763"/>
    </source>
</evidence>
<reference evidence="2" key="1">
    <citation type="submission" date="2022-11" db="EMBL/GenBank/DDBJ databases">
        <authorList>
            <person name="Scott C."/>
            <person name="Bruce N."/>
        </authorList>
    </citation>
    <scope>NUCLEOTIDE SEQUENCE</scope>
</reference>
<dbReference type="EMBL" id="CALLCH030000009">
    <property type="protein sequence ID" value="CAI4213733.1"/>
    <property type="molecule type" value="Genomic_DNA"/>
</dbReference>
<dbReference type="AlphaFoldDB" id="A0A9P1GZG2"/>
<feature type="transmembrane region" description="Helical" evidence="1">
    <location>
        <begin position="179"/>
        <end position="198"/>
    </location>
</feature>
<feature type="transmembrane region" description="Helical" evidence="1">
    <location>
        <begin position="139"/>
        <end position="159"/>
    </location>
</feature>
<keyword evidence="1" id="KW-0472">Membrane</keyword>
<proteinExistence type="predicted"/>
<dbReference type="OrthoDB" id="5209398at2759"/>